<dbReference type="PATRIC" id="fig|281456.6.peg.1851"/>
<keyword evidence="2" id="KW-0694">RNA-binding</keyword>
<dbReference type="PANTHER" id="PTHR36984">
    <property type="entry name" value="CRISPR-ASSOCIATED ENDORIBONUCLEASE CAS6 1"/>
    <property type="match status" value="1"/>
</dbReference>
<dbReference type="InterPro" id="IPR045747">
    <property type="entry name" value="CRISPR-assoc_prot_Cas6_N_sf"/>
</dbReference>
<name>A0A0L6W228_9FIRM</name>
<organism evidence="8 9">
    <name type="scientific">Thermincola ferriacetica</name>
    <dbReference type="NCBI Taxonomy" id="281456"/>
    <lineage>
        <taxon>Bacteria</taxon>
        <taxon>Bacillati</taxon>
        <taxon>Bacillota</taxon>
        <taxon>Clostridia</taxon>
        <taxon>Eubacteriales</taxon>
        <taxon>Thermincolaceae</taxon>
        <taxon>Thermincola</taxon>
    </lineage>
</organism>
<dbReference type="CDD" id="cd21140">
    <property type="entry name" value="Cas6_I-like"/>
    <property type="match status" value="1"/>
</dbReference>
<evidence type="ECO:0000256" key="3">
    <source>
        <dbReference type="ARBA" id="ARBA00023118"/>
    </source>
</evidence>
<evidence type="ECO:0000256" key="5">
    <source>
        <dbReference type="PIRSR" id="PIRSR005054-1"/>
    </source>
</evidence>
<proteinExistence type="inferred from homology"/>
<dbReference type="GO" id="GO:0003723">
    <property type="term" value="F:RNA binding"/>
    <property type="evidence" value="ECO:0007669"/>
    <property type="project" value="UniProtKB-KW"/>
</dbReference>
<dbReference type="Pfam" id="PF21350">
    <property type="entry name" value="Cas6_I-A"/>
    <property type="match status" value="1"/>
</dbReference>
<comment type="caution">
    <text evidence="8">The sequence shown here is derived from an EMBL/GenBank/DDBJ whole genome shotgun (WGS) entry which is preliminary data.</text>
</comment>
<evidence type="ECO:0000313" key="8">
    <source>
        <dbReference type="EMBL" id="KNZ69516.1"/>
    </source>
</evidence>
<evidence type="ECO:0000256" key="4">
    <source>
        <dbReference type="PIRNR" id="PIRNR005054"/>
    </source>
</evidence>
<comment type="function">
    <text evidence="4">CRISPR (clustered regularly interspaced short palindromic repeat), is an adaptive immune system that provides protection against mobile genetic elements (viruses, transposable elements and conjugative plasmids). CRISPR clusters contain sequences complementary to antecedent mobile elements and target invading nucleic acids. CRISPR clusters are transcribed and processed into CRISPR RNA (crRNA).</text>
</comment>
<evidence type="ECO:0000259" key="7">
    <source>
        <dbReference type="Pfam" id="PF01881"/>
    </source>
</evidence>
<dbReference type="EMBL" id="LGTE01000011">
    <property type="protein sequence ID" value="KNZ69516.1"/>
    <property type="molecule type" value="Genomic_DNA"/>
</dbReference>
<keyword evidence="3" id="KW-0051">Antiviral defense</keyword>
<evidence type="ECO:0000256" key="6">
    <source>
        <dbReference type="PIRSR" id="PIRSR005054-50"/>
    </source>
</evidence>
<dbReference type="GO" id="GO:0016788">
    <property type="term" value="F:hydrolase activity, acting on ester bonds"/>
    <property type="evidence" value="ECO:0007669"/>
    <property type="project" value="InterPro"/>
</dbReference>
<feature type="active site" description="Proton donor" evidence="6">
    <location>
        <position position="40"/>
    </location>
</feature>
<dbReference type="Gene3D" id="3.30.70.1900">
    <property type="match status" value="1"/>
</dbReference>
<keyword evidence="9" id="KW-1185">Reference proteome</keyword>
<dbReference type="Gene3D" id="3.30.70.1890">
    <property type="match status" value="1"/>
</dbReference>
<dbReference type="Pfam" id="PF01881">
    <property type="entry name" value="Cas_Cas6_C"/>
    <property type="match status" value="1"/>
</dbReference>
<dbReference type="AlphaFoldDB" id="A0A0L6W228"/>
<comment type="similarity">
    <text evidence="1 4">Belongs to the CRISPR-associated protein Cas6/Cse3/CasE family.</text>
</comment>
<dbReference type="InterPro" id="IPR049435">
    <property type="entry name" value="Cas_Cas6_C"/>
</dbReference>
<gene>
    <name evidence="8" type="ORF">Tfer_1760</name>
</gene>
<accession>A0A0L6W228</accession>
<evidence type="ECO:0000256" key="2">
    <source>
        <dbReference type="ARBA" id="ARBA00022884"/>
    </source>
</evidence>
<evidence type="ECO:0000256" key="1">
    <source>
        <dbReference type="ARBA" id="ARBA00005937"/>
    </source>
</evidence>
<feature type="active site" description="Proton acceptor" evidence="6">
    <location>
        <position position="28"/>
    </location>
</feature>
<protein>
    <recommendedName>
        <fullName evidence="4">CRISPR-associated endoribonuclease</fullName>
    </recommendedName>
</protein>
<dbReference type="RefSeq" id="WP_052217995.1">
    <property type="nucleotide sequence ID" value="NZ_LGTE01000011.1"/>
</dbReference>
<dbReference type="PIRSF" id="PIRSF005054">
    <property type="entry name" value="PF1131"/>
    <property type="match status" value="1"/>
</dbReference>
<sequence length="245" mass="27485">MHICFSLRPEGSMEIPLQYNHIVQAAVYSSIDADLAAFLHDQGYQSGNRRFKLFAFSRLMGRFQIDKEKGTIRFFDEVRLVISSPVDQFCQSIANGMLTKGRLRLGTAEAEVEKLVVRQLKVGEERIAVRTLSPAVIRKTLYKPEGGRYSCYMQPGEPDYDTLLESNLRKKYEALYGQAAPEGNVKVRRLGRGDMRLVNYKNTVIKGYTGVMELSGPTELLQMAVDAGLGSKNSQGFGCVEVVER</sequence>
<feature type="site" description="Transition state stabilizer" evidence="5">
    <location>
        <position position="52"/>
    </location>
</feature>
<dbReference type="NCBIfam" id="TIGR01877">
    <property type="entry name" value="cas_cas6"/>
    <property type="match status" value="1"/>
</dbReference>
<dbReference type="PANTHER" id="PTHR36984:SF1">
    <property type="entry name" value="CRISPR-ASSOCIATED ENDORIBONUCLEASE CAS6 1"/>
    <property type="match status" value="1"/>
</dbReference>
<dbReference type="Proteomes" id="UP000037175">
    <property type="component" value="Unassembled WGS sequence"/>
</dbReference>
<reference evidence="9" key="1">
    <citation type="submission" date="2015-07" db="EMBL/GenBank/DDBJ databases">
        <title>Complete Genome of Thermincola ferriacetica strain Z-0001T.</title>
        <authorList>
            <person name="Lusk B."/>
            <person name="Badalamenti J.P."/>
            <person name="Parameswaran P."/>
            <person name="Bond D.R."/>
            <person name="Torres C.I."/>
        </authorList>
    </citation>
    <scope>NUCLEOTIDE SEQUENCE [LARGE SCALE GENOMIC DNA]</scope>
    <source>
        <strain evidence="9">Z-0001</strain>
    </source>
</reference>
<feature type="domain" description="CRISPR associated protein Cas6 C-terminal" evidence="7">
    <location>
        <begin position="124"/>
        <end position="242"/>
    </location>
</feature>
<dbReference type="InterPro" id="IPR010156">
    <property type="entry name" value="CRISPR-assoc_prot_Cas6"/>
</dbReference>
<evidence type="ECO:0000313" key="9">
    <source>
        <dbReference type="Proteomes" id="UP000037175"/>
    </source>
</evidence>
<dbReference type="GO" id="GO:0051607">
    <property type="term" value="P:defense response to virus"/>
    <property type="evidence" value="ECO:0007669"/>
    <property type="project" value="UniProtKB-KW"/>
</dbReference>